<feature type="domain" description="Aminoglycoside phosphotransferase" evidence="4">
    <location>
        <begin position="42"/>
        <end position="271"/>
    </location>
</feature>
<keyword evidence="5" id="KW-0032">Aminotransferase</keyword>
<evidence type="ECO:0000313" key="6">
    <source>
        <dbReference type="Proteomes" id="UP000553706"/>
    </source>
</evidence>
<dbReference type="InterPro" id="IPR002575">
    <property type="entry name" value="Aminoglycoside_PTrfase"/>
</dbReference>
<dbReference type="InterPro" id="IPR005814">
    <property type="entry name" value="Aminotrans_3"/>
</dbReference>
<dbReference type="InterPro" id="IPR049704">
    <property type="entry name" value="Aminotrans_3_PPA_site"/>
</dbReference>
<evidence type="ECO:0000313" key="5">
    <source>
        <dbReference type="EMBL" id="MBB5374207.1"/>
    </source>
</evidence>
<dbReference type="InterPro" id="IPR011009">
    <property type="entry name" value="Kinase-like_dom_sf"/>
</dbReference>
<keyword evidence="5" id="KW-0808">Transferase</keyword>
<dbReference type="EMBL" id="JACHFJ010000013">
    <property type="protein sequence ID" value="MBB5374207.1"/>
    <property type="molecule type" value="Genomic_DNA"/>
</dbReference>
<protein>
    <submittedName>
        <fullName evidence="5">4-aminobutyrate aminotransferase-like enzyme</fullName>
    </submittedName>
</protein>
<dbReference type="Gene3D" id="3.90.1200.10">
    <property type="match status" value="1"/>
</dbReference>
<evidence type="ECO:0000256" key="3">
    <source>
        <dbReference type="ARBA" id="ARBA00022898"/>
    </source>
</evidence>
<keyword evidence="3" id="KW-0663">Pyridoxal phosphate</keyword>
<dbReference type="InterPro" id="IPR015422">
    <property type="entry name" value="PyrdxlP-dep_Trfase_small"/>
</dbReference>
<dbReference type="PANTHER" id="PTHR45688">
    <property type="match status" value="1"/>
</dbReference>
<dbReference type="Gene3D" id="3.40.640.10">
    <property type="entry name" value="Type I PLP-dependent aspartate aminotransferase-like (Major domain)"/>
    <property type="match status" value="1"/>
</dbReference>
<evidence type="ECO:0000259" key="4">
    <source>
        <dbReference type="Pfam" id="PF01636"/>
    </source>
</evidence>
<dbReference type="Gene3D" id="3.90.1150.10">
    <property type="entry name" value="Aspartate Aminotransferase, domain 1"/>
    <property type="match status" value="1"/>
</dbReference>
<comment type="cofactor">
    <cofactor evidence="1">
        <name>pyridoxal 5'-phosphate</name>
        <dbReference type="ChEBI" id="CHEBI:597326"/>
    </cofactor>
</comment>
<proteinExistence type="inferred from homology"/>
<sequence>MTAPLRLVALETSPPAFSTEAAASMAREIFGVDGTAHPLYGERDQNFRIKTASGPGIIFKILGPNEDPGSVEFQTEALGHIAMMDPTLPVPRVRRTVSGEAYTRITDERGVPHIVRALNFQPGRVMDGVQPSPALLRHAGSTLARLNLALGNFFHPAAGQRIVWDLRRIVDLRPSAKLIDDAETRKLIEAVLDRFIAFLPDLSRLRHQMVHNDLHPGNMLVDDDATQITGLLDFGDMIHAPLLFDVAVTAAETVGEMPPLDYAAQIVAGYNAVLPLRDEEFPALFEAIIARHALAATIHAWRRHNDPAGAEKLGALSALGAPAIDAHLSAGRDAVVAKFRAAAAAKPGVTNLAERRFHALGRGLELSYQEPLHLVRGEGVFLYTPDGTRYLDAYNNVPSVGHGNRKVAQAIARQMETLCTNTRYLHESIVDYAERLTATMPDGLDTCLFVNSGSEANDAAYRIAKIVTGKTGAIVMEHAYHGVTDVVAALSPYYGPFAQPLATFVQTLPSPDTGADPAEAARRAIAALQASGHGVAMLLIDSAFVSNGIVNVPEGWFAAVAEEVRKAGGLVVGDEVQSGFGRLGDEFWGFATHGVEPDLVTLGKPMANGHPTGAVVARRELLKTFTDKIDFFSTFGGNPVSAAAALATLEELQSRDLQGNARATGQKLREGIAVLNHPALGEVRGKGLMVGVQVNGNAALAKGIANAMRRNRVLIGTEGPQGNVLKIRPPLPFGAEHVEIFVEALRASLD</sequence>
<organism evidence="5 6">
    <name type="scientific">Acidocella aromatica</name>
    <dbReference type="NCBI Taxonomy" id="1303579"/>
    <lineage>
        <taxon>Bacteria</taxon>
        <taxon>Pseudomonadati</taxon>
        <taxon>Pseudomonadota</taxon>
        <taxon>Alphaproteobacteria</taxon>
        <taxon>Acetobacterales</taxon>
        <taxon>Acidocellaceae</taxon>
        <taxon>Acidocella</taxon>
    </lineage>
</organism>
<comment type="caution">
    <text evidence="5">The sequence shown here is derived from an EMBL/GenBank/DDBJ whole genome shotgun (WGS) entry which is preliminary data.</text>
</comment>
<dbReference type="InterPro" id="IPR015421">
    <property type="entry name" value="PyrdxlP-dep_Trfase_major"/>
</dbReference>
<dbReference type="SUPFAM" id="SSF53383">
    <property type="entry name" value="PLP-dependent transferases"/>
    <property type="match status" value="1"/>
</dbReference>
<evidence type="ECO:0000256" key="1">
    <source>
        <dbReference type="ARBA" id="ARBA00001933"/>
    </source>
</evidence>
<dbReference type="Pfam" id="PF00202">
    <property type="entry name" value="Aminotran_3"/>
    <property type="match status" value="1"/>
</dbReference>
<dbReference type="CDD" id="cd00610">
    <property type="entry name" value="OAT_like"/>
    <property type="match status" value="1"/>
</dbReference>
<dbReference type="SUPFAM" id="SSF56112">
    <property type="entry name" value="Protein kinase-like (PK-like)"/>
    <property type="match status" value="1"/>
</dbReference>
<dbReference type="PANTHER" id="PTHR45688:SF13">
    <property type="entry name" value="ALANINE--GLYOXYLATE AMINOTRANSFERASE 2-LIKE"/>
    <property type="match status" value="1"/>
</dbReference>
<reference evidence="5 6" key="1">
    <citation type="submission" date="2020-08" db="EMBL/GenBank/DDBJ databases">
        <title>Genomic Encyclopedia of Type Strains, Phase IV (KMG-IV): sequencing the most valuable type-strain genomes for metagenomic binning, comparative biology and taxonomic classification.</title>
        <authorList>
            <person name="Goeker M."/>
        </authorList>
    </citation>
    <scope>NUCLEOTIDE SEQUENCE [LARGE SCALE GENOMIC DNA]</scope>
    <source>
        <strain evidence="5 6">DSM 27026</strain>
    </source>
</reference>
<dbReference type="PROSITE" id="PS00600">
    <property type="entry name" value="AA_TRANSFER_CLASS_3"/>
    <property type="match status" value="1"/>
</dbReference>
<dbReference type="RefSeq" id="WP_183267220.1">
    <property type="nucleotide sequence ID" value="NZ_JACHFJ010000013.1"/>
</dbReference>
<dbReference type="InterPro" id="IPR015424">
    <property type="entry name" value="PyrdxlP-dep_Trfase"/>
</dbReference>
<dbReference type="AlphaFoldDB" id="A0A840VH42"/>
<accession>A0A840VH42</accession>
<evidence type="ECO:0000256" key="2">
    <source>
        <dbReference type="ARBA" id="ARBA00008954"/>
    </source>
</evidence>
<name>A0A840VH42_9PROT</name>
<dbReference type="Proteomes" id="UP000553706">
    <property type="component" value="Unassembled WGS sequence"/>
</dbReference>
<gene>
    <name evidence="5" type="ORF">HNP71_002478</name>
</gene>
<dbReference type="GO" id="GO:0008483">
    <property type="term" value="F:transaminase activity"/>
    <property type="evidence" value="ECO:0007669"/>
    <property type="project" value="UniProtKB-KW"/>
</dbReference>
<dbReference type="Pfam" id="PF01636">
    <property type="entry name" value="APH"/>
    <property type="match status" value="1"/>
</dbReference>
<keyword evidence="6" id="KW-1185">Reference proteome</keyword>
<comment type="similarity">
    <text evidence="2">Belongs to the class-III pyridoxal-phosphate-dependent aminotransferase family.</text>
</comment>
<dbReference type="GO" id="GO:0030170">
    <property type="term" value="F:pyridoxal phosphate binding"/>
    <property type="evidence" value="ECO:0007669"/>
    <property type="project" value="InterPro"/>
</dbReference>